<dbReference type="Proteomes" id="UP000245629">
    <property type="component" value="Chromosome 2"/>
</dbReference>
<dbReference type="AlphaFoldDB" id="A0A2S2CT12"/>
<keyword evidence="2" id="KW-1185">Reference proteome</keyword>
<dbReference type="EMBL" id="CP029353">
    <property type="protein sequence ID" value="AWK87555.1"/>
    <property type="molecule type" value="Genomic_DNA"/>
</dbReference>
<evidence type="ECO:0000313" key="1">
    <source>
        <dbReference type="EMBL" id="AWK87555.1"/>
    </source>
</evidence>
<sequence>MLATGVAVPHPIHHQPGTRFDAEYAIEDLTETVRQCANRGLIVFSLRSLHRILDLKLNPAEVGDALKSGEAEKFEVTPSRSEIRVEMIYDQGDMASHAVVTYLSNDHRLFVEDIRDRPRP</sequence>
<name>A0A2S2CT12_9PROT</name>
<evidence type="ECO:0000313" key="2">
    <source>
        <dbReference type="Proteomes" id="UP000245629"/>
    </source>
</evidence>
<accession>A0A2S2CT12</accession>
<gene>
    <name evidence="1" type="ORF">DEW08_16205</name>
</gene>
<organism evidence="1 2">
    <name type="scientific">Azospirillum thermophilum</name>
    <dbReference type="NCBI Taxonomy" id="2202148"/>
    <lineage>
        <taxon>Bacteria</taxon>
        <taxon>Pseudomonadati</taxon>
        <taxon>Pseudomonadota</taxon>
        <taxon>Alphaproteobacteria</taxon>
        <taxon>Rhodospirillales</taxon>
        <taxon>Azospirillaceae</taxon>
        <taxon>Azospirillum</taxon>
    </lineage>
</organism>
<dbReference type="KEGG" id="azz:DEW08_16205"/>
<proteinExistence type="predicted"/>
<reference evidence="2" key="1">
    <citation type="submission" date="2018-05" db="EMBL/GenBank/DDBJ databases">
        <title>Azospirillum thermophila sp. nov., a novel isolated from hot spring.</title>
        <authorList>
            <person name="Zhao Z."/>
        </authorList>
    </citation>
    <scope>NUCLEOTIDE SEQUENCE [LARGE SCALE GENOMIC DNA]</scope>
    <source>
        <strain evidence="2">CFH 70021</strain>
    </source>
</reference>
<protein>
    <submittedName>
        <fullName evidence="1">Uncharacterized protein</fullName>
    </submittedName>
</protein>